<dbReference type="InterPro" id="IPR013783">
    <property type="entry name" value="Ig-like_fold"/>
</dbReference>
<dbReference type="AlphaFoldDB" id="A0A5N6SZ18"/>
<dbReference type="EMBL" id="ML743563">
    <property type="protein sequence ID" value="KAE8139926.1"/>
    <property type="molecule type" value="Genomic_DNA"/>
</dbReference>
<feature type="domain" description="Cellulose-binding Sde182 C-terminal" evidence="1">
    <location>
        <begin position="38"/>
        <end position="146"/>
    </location>
</feature>
<proteinExistence type="predicted"/>
<keyword evidence="3" id="KW-1185">Reference proteome</keyword>
<dbReference type="Gene3D" id="2.60.40.10">
    <property type="entry name" value="Immunoglobulins"/>
    <property type="match status" value="1"/>
</dbReference>
<dbReference type="Pfam" id="PF21027">
    <property type="entry name" value="Sde0182_C"/>
    <property type="match status" value="1"/>
</dbReference>
<gene>
    <name evidence="2" type="ORF">BDV38DRAFT_280397</name>
</gene>
<dbReference type="GeneID" id="43643509"/>
<reference evidence="2 3" key="1">
    <citation type="submission" date="2019-04" db="EMBL/GenBank/DDBJ databases">
        <title>Friends and foes A comparative genomics study of 23 Aspergillus species from section Flavi.</title>
        <authorList>
            <consortium name="DOE Joint Genome Institute"/>
            <person name="Kjaerbolling I."/>
            <person name="Vesth T."/>
            <person name="Frisvad J.C."/>
            <person name="Nybo J.L."/>
            <person name="Theobald S."/>
            <person name="Kildgaard S."/>
            <person name="Isbrandt T."/>
            <person name="Kuo A."/>
            <person name="Sato A."/>
            <person name="Lyhne E.K."/>
            <person name="Kogle M.E."/>
            <person name="Wiebenga A."/>
            <person name="Kun R.S."/>
            <person name="Lubbers R.J."/>
            <person name="Makela M.R."/>
            <person name="Barry K."/>
            <person name="Chovatia M."/>
            <person name="Clum A."/>
            <person name="Daum C."/>
            <person name="Haridas S."/>
            <person name="He G."/>
            <person name="LaButti K."/>
            <person name="Lipzen A."/>
            <person name="Mondo S."/>
            <person name="Riley R."/>
            <person name="Salamov A."/>
            <person name="Simmons B.A."/>
            <person name="Magnuson J.K."/>
            <person name="Henrissat B."/>
            <person name="Mortensen U.H."/>
            <person name="Larsen T.O."/>
            <person name="Devries R.P."/>
            <person name="Grigoriev I.V."/>
            <person name="Machida M."/>
            <person name="Baker S.E."/>
            <person name="Andersen M.R."/>
        </authorList>
    </citation>
    <scope>NUCLEOTIDE SEQUENCE [LARGE SCALE GENOMIC DNA]</scope>
    <source>
        <strain evidence="2 3">CBS 117625</strain>
    </source>
</reference>
<dbReference type="InterPro" id="IPR048527">
    <property type="entry name" value="Sde182_C"/>
</dbReference>
<accession>A0A5N6SZ18</accession>
<evidence type="ECO:0000313" key="2">
    <source>
        <dbReference type="EMBL" id="KAE8139926.1"/>
    </source>
</evidence>
<evidence type="ECO:0000313" key="3">
    <source>
        <dbReference type="Proteomes" id="UP000325672"/>
    </source>
</evidence>
<name>A0A5N6SZ18_ASPPS</name>
<sequence length="149" mass="16815">MQWTLSPRFAGTNHAPIAVVNGDCSLKPLIINSGLGETVLLDASQSWDPDVGNTLKFRWMQYAEPSSTRWTIRYAVPKLQIEDAGPQAQHMGKVAVRLPSQDDGFLSPLDSRKFVPWGPLTYHTVLEVMDDDIYPMRAYRRVLIRVGIF</sequence>
<organism evidence="2 3">
    <name type="scientific">Aspergillus pseudotamarii</name>
    <dbReference type="NCBI Taxonomy" id="132259"/>
    <lineage>
        <taxon>Eukaryota</taxon>
        <taxon>Fungi</taxon>
        <taxon>Dikarya</taxon>
        <taxon>Ascomycota</taxon>
        <taxon>Pezizomycotina</taxon>
        <taxon>Eurotiomycetes</taxon>
        <taxon>Eurotiomycetidae</taxon>
        <taxon>Eurotiales</taxon>
        <taxon>Aspergillaceae</taxon>
        <taxon>Aspergillus</taxon>
        <taxon>Aspergillus subgen. Circumdati</taxon>
    </lineage>
</organism>
<dbReference type="Proteomes" id="UP000325672">
    <property type="component" value="Unassembled WGS sequence"/>
</dbReference>
<evidence type="ECO:0000259" key="1">
    <source>
        <dbReference type="Pfam" id="PF21027"/>
    </source>
</evidence>
<protein>
    <recommendedName>
        <fullName evidence="1">Cellulose-binding Sde182 C-terminal domain-containing protein</fullName>
    </recommendedName>
</protein>
<dbReference type="RefSeq" id="XP_031915989.1">
    <property type="nucleotide sequence ID" value="XM_032059299.1"/>
</dbReference>